<name>A0A650EVC8_9CAUD</name>
<evidence type="ECO:0000313" key="3">
    <source>
        <dbReference type="Proteomes" id="UP000427634"/>
    </source>
</evidence>
<feature type="transmembrane region" description="Helical" evidence="1">
    <location>
        <begin position="6"/>
        <end position="27"/>
    </location>
</feature>
<dbReference type="EMBL" id="MN689528">
    <property type="protein sequence ID" value="QGT53518.1"/>
    <property type="molecule type" value="Genomic_DNA"/>
</dbReference>
<keyword evidence="1" id="KW-1133">Transmembrane helix</keyword>
<protein>
    <recommendedName>
        <fullName evidence="4">Holin</fullName>
    </recommendedName>
</protein>
<dbReference type="Proteomes" id="UP000427634">
    <property type="component" value="Segment"/>
</dbReference>
<feature type="transmembrane region" description="Helical" evidence="1">
    <location>
        <begin position="64"/>
        <end position="81"/>
    </location>
</feature>
<sequence>MVVIETLKEIGLVVFMQVLSLILEFIDTGTLKPSVIKRIVVELIVLSVYVAGMTVFKGMISDELLTLIGTVYLTVVVSHLYKFLTNKKEEIEGGDKEE</sequence>
<reference evidence="2 3" key="1">
    <citation type="submission" date="2019-11" db="EMBL/GenBank/DDBJ databases">
        <title>Genome Sequences of 31 Lactococcus lactis Bacteriophages Isolated from Foods.</title>
        <authorList>
            <person name="Marcelli B."/>
            <person name="de Jong A."/>
            <person name="Kuipers O.P."/>
        </authorList>
    </citation>
    <scope>NUCLEOTIDE SEQUENCE [LARGE SCALE GENOMIC DNA]</scope>
</reference>
<organism evidence="2 3">
    <name type="scientific">Lactococcus phage CHPC972</name>
    <dbReference type="NCBI Taxonomy" id="2675260"/>
    <lineage>
        <taxon>Viruses</taxon>
        <taxon>Duplodnaviria</taxon>
        <taxon>Heunggongvirae</taxon>
        <taxon>Uroviricota</taxon>
        <taxon>Caudoviricetes</taxon>
        <taxon>Ceduovirus</taxon>
        <taxon>Ceduovirus CHPC972</taxon>
    </lineage>
</organism>
<feature type="transmembrane region" description="Helical" evidence="1">
    <location>
        <begin position="39"/>
        <end position="58"/>
    </location>
</feature>
<gene>
    <name evidence="2" type="ORF">CHPC972_001183</name>
</gene>
<accession>A0A650EVC8</accession>
<evidence type="ECO:0000256" key="1">
    <source>
        <dbReference type="SAM" id="Phobius"/>
    </source>
</evidence>
<evidence type="ECO:0008006" key="4">
    <source>
        <dbReference type="Google" id="ProtNLM"/>
    </source>
</evidence>
<keyword evidence="1" id="KW-0472">Membrane</keyword>
<proteinExistence type="predicted"/>
<keyword evidence="3" id="KW-1185">Reference proteome</keyword>
<evidence type="ECO:0000313" key="2">
    <source>
        <dbReference type="EMBL" id="QGT53518.1"/>
    </source>
</evidence>
<keyword evidence="1" id="KW-0812">Transmembrane</keyword>